<dbReference type="SUPFAM" id="SSF100895">
    <property type="entry name" value="Kazal-type serine protease inhibitors"/>
    <property type="match status" value="1"/>
</dbReference>
<reference evidence="2" key="1">
    <citation type="submission" date="2025-08" db="UniProtKB">
        <authorList>
            <consortium name="Ensembl"/>
        </authorList>
    </citation>
    <scope>IDENTIFICATION</scope>
</reference>
<dbReference type="GeneTree" id="ENSGT01010000228740"/>
<dbReference type="InterPro" id="IPR036058">
    <property type="entry name" value="Kazal_dom_sf"/>
</dbReference>
<dbReference type="Pfam" id="PF00050">
    <property type="entry name" value="Kazal_1"/>
    <property type="match status" value="1"/>
</dbReference>
<evidence type="ECO:0000313" key="2">
    <source>
        <dbReference type="Ensembl" id="ENSNNAP00000002783.1"/>
    </source>
</evidence>
<protein>
    <recommendedName>
        <fullName evidence="1">Kazal-like domain-containing protein</fullName>
    </recommendedName>
</protein>
<organism evidence="2 3">
    <name type="scientific">Naja naja</name>
    <name type="common">Indian cobra</name>
    <dbReference type="NCBI Taxonomy" id="35670"/>
    <lineage>
        <taxon>Eukaryota</taxon>
        <taxon>Metazoa</taxon>
        <taxon>Chordata</taxon>
        <taxon>Craniata</taxon>
        <taxon>Vertebrata</taxon>
        <taxon>Euteleostomi</taxon>
        <taxon>Lepidosauria</taxon>
        <taxon>Squamata</taxon>
        <taxon>Bifurcata</taxon>
        <taxon>Unidentata</taxon>
        <taxon>Episquamata</taxon>
        <taxon>Toxicofera</taxon>
        <taxon>Serpentes</taxon>
        <taxon>Colubroidea</taxon>
        <taxon>Elapidae</taxon>
        <taxon>Elapinae</taxon>
        <taxon>Naja</taxon>
    </lineage>
</organism>
<dbReference type="OrthoDB" id="126772at2759"/>
<dbReference type="SMART" id="SM00280">
    <property type="entry name" value="KAZAL"/>
    <property type="match status" value="1"/>
</dbReference>
<evidence type="ECO:0000259" key="1">
    <source>
        <dbReference type="PROSITE" id="PS51465"/>
    </source>
</evidence>
<dbReference type="CDD" id="cd00104">
    <property type="entry name" value="KAZAL_FS"/>
    <property type="match status" value="1"/>
</dbReference>
<proteinExistence type="predicted"/>
<dbReference type="PROSITE" id="PS51465">
    <property type="entry name" value="KAZAL_2"/>
    <property type="match status" value="1"/>
</dbReference>
<reference evidence="2" key="2">
    <citation type="submission" date="2025-09" db="UniProtKB">
        <authorList>
            <consortium name="Ensembl"/>
        </authorList>
    </citation>
    <scope>IDENTIFICATION</scope>
</reference>
<dbReference type="Proteomes" id="UP000694559">
    <property type="component" value="Unplaced"/>
</dbReference>
<keyword evidence="3" id="KW-1185">Reference proteome</keyword>
<dbReference type="Ensembl" id="ENSNNAT00000002930.1">
    <property type="protein sequence ID" value="ENSNNAP00000002783.1"/>
    <property type="gene ID" value="ENSNNAG00000001929.1"/>
</dbReference>
<dbReference type="Gene3D" id="3.30.60.30">
    <property type="match status" value="1"/>
</dbReference>
<evidence type="ECO:0000313" key="3">
    <source>
        <dbReference type="Proteomes" id="UP000694559"/>
    </source>
</evidence>
<dbReference type="PROSITE" id="PS00282">
    <property type="entry name" value="KAZAL_1"/>
    <property type="match status" value="1"/>
</dbReference>
<feature type="domain" description="Kazal-like" evidence="1">
    <location>
        <begin position="2"/>
        <end position="55"/>
    </location>
</feature>
<dbReference type="InterPro" id="IPR002350">
    <property type="entry name" value="Kazal_dom"/>
</dbReference>
<sequence>NPDSAKDCSPQFLSGCPRIYHPLCGTDNVTYPNICQFCNASSRFPTLQLNVTSSQVRPLLRKIVAMTRGELCWN</sequence>
<accession>A0A8C6VA58</accession>
<name>A0A8C6VA58_NAJNA</name>
<dbReference type="AlphaFoldDB" id="A0A8C6VA58"/>